<dbReference type="Proteomes" id="UP001151760">
    <property type="component" value="Unassembled WGS sequence"/>
</dbReference>
<evidence type="ECO:0000313" key="2">
    <source>
        <dbReference type="EMBL" id="GJT78507.1"/>
    </source>
</evidence>
<evidence type="ECO:0000256" key="1">
    <source>
        <dbReference type="SAM" id="Phobius"/>
    </source>
</evidence>
<sequence>MEAVMEILSPVLIVIIISLAMLLYPMIKLPDRDVFFILACTMPNARDVDHHDTASYIPLYHRTGGFTGDERDIYKSLVYRLFHEGRVVLPDFLEDEPNLRPTFRAIGFDCLLDIDEQICPVFVLQFYKSFRLIRNLNGTICVRFTIDNVETILTLENFAQILRIPCEGVCLYSHEWSISSLQRSLDPHPNLYPHPTEEPSLVRDALFKERPEPIL</sequence>
<protein>
    <submittedName>
        <fullName evidence="2">Uncharacterized protein</fullName>
    </submittedName>
</protein>
<proteinExistence type="predicted"/>
<reference evidence="2" key="1">
    <citation type="journal article" date="2022" name="Int. J. Mol. Sci.">
        <title>Draft Genome of Tanacetum Coccineum: Genomic Comparison of Closely Related Tanacetum-Family Plants.</title>
        <authorList>
            <person name="Yamashiro T."/>
            <person name="Shiraishi A."/>
            <person name="Nakayama K."/>
            <person name="Satake H."/>
        </authorList>
    </citation>
    <scope>NUCLEOTIDE SEQUENCE</scope>
</reference>
<keyword evidence="1" id="KW-1133">Transmembrane helix</keyword>
<feature type="transmembrane region" description="Helical" evidence="1">
    <location>
        <begin position="7"/>
        <end position="27"/>
    </location>
</feature>
<organism evidence="2 3">
    <name type="scientific">Tanacetum coccineum</name>
    <dbReference type="NCBI Taxonomy" id="301880"/>
    <lineage>
        <taxon>Eukaryota</taxon>
        <taxon>Viridiplantae</taxon>
        <taxon>Streptophyta</taxon>
        <taxon>Embryophyta</taxon>
        <taxon>Tracheophyta</taxon>
        <taxon>Spermatophyta</taxon>
        <taxon>Magnoliopsida</taxon>
        <taxon>eudicotyledons</taxon>
        <taxon>Gunneridae</taxon>
        <taxon>Pentapetalae</taxon>
        <taxon>asterids</taxon>
        <taxon>campanulids</taxon>
        <taxon>Asterales</taxon>
        <taxon>Asteraceae</taxon>
        <taxon>Asteroideae</taxon>
        <taxon>Anthemideae</taxon>
        <taxon>Anthemidinae</taxon>
        <taxon>Tanacetum</taxon>
    </lineage>
</organism>
<accession>A0ABQ5GU29</accession>
<evidence type="ECO:0000313" key="3">
    <source>
        <dbReference type="Proteomes" id="UP001151760"/>
    </source>
</evidence>
<keyword evidence="1" id="KW-0472">Membrane</keyword>
<comment type="caution">
    <text evidence="2">The sequence shown here is derived from an EMBL/GenBank/DDBJ whole genome shotgun (WGS) entry which is preliminary data.</text>
</comment>
<gene>
    <name evidence="2" type="ORF">Tco_1045232</name>
</gene>
<name>A0ABQ5GU29_9ASTR</name>
<keyword evidence="3" id="KW-1185">Reference proteome</keyword>
<reference evidence="2" key="2">
    <citation type="submission" date="2022-01" db="EMBL/GenBank/DDBJ databases">
        <authorList>
            <person name="Yamashiro T."/>
            <person name="Shiraishi A."/>
            <person name="Satake H."/>
            <person name="Nakayama K."/>
        </authorList>
    </citation>
    <scope>NUCLEOTIDE SEQUENCE</scope>
</reference>
<keyword evidence="1" id="KW-0812">Transmembrane</keyword>
<dbReference type="EMBL" id="BQNB010018808">
    <property type="protein sequence ID" value="GJT78507.1"/>
    <property type="molecule type" value="Genomic_DNA"/>
</dbReference>